<accession>A0A4R8V799</accession>
<reference evidence="4 6" key="2">
    <citation type="submission" date="2019-03" db="EMBL/GenBank/DDBJ databases">
        <title>Genomics of glacier-inhabiting Cryobacterium strains.</title>
        <authorList>
            <person name="Liu Q."/>
            <person name="Xin Y.-H."/>
        </authorList>
    </citation>
    <scope>NUCLEOTIDE SEQUENCE [LARGE SCALE GENOMIC DNA]</scope>
    <source>
        <strain evidence="4 6">Hh8</strain>
    </source>
</reference>
<dbReference type="FunFam" id="3.40.50.720:FF:000084">
    <property type="entry name" value="Short-chain dehydrogenase reductase"/>
    <property type="match status" value="1"/>
</dbReference>
<dbReference type="Gene3D" id="3.40.50.720">
    <property type="entry name" value="NAD(P)-binding Rossmann-like Domain"/>
    <property type="match status" value="1"/>
</dbReference>
<dbReference type="PRINTS" id="PR00081">
    <property type="entry name" value="GDHRDH"/>
</dbReference>
<reference evidence="3 5" key="1">
    <citation type="submission" date="2016-10" db="EMBL/GenBank/DDBJ databases">
        <authorList>
            <person name="Varghese N."/>
            <person name="Submissions S."/>
        </authorList>
    </citation>
    <scope>NUCLEOTIDE SEQUENCE [LARGE SCALE GENOMIC DNA]</scope>
    <source>
        <strain evidence="3 5">CGMCC 1.11215</strain>
    </source>
</reference>
<dbReference type="Proteomes" id="UP000199639">
    <property type="component" value="Unassembled WGS sequence"/>
</dbReference>
<dbReference type="EMBL" id="SOFD01000022">
    <property type="protein sequence ID" value="TFB77973.1"/>
    <property type="molecule type" value="Genomic_DNA"/>
</dbReference>
<dbReference type="PANTHER" id="PTHR42760">
    <property type="entry name" value="SHORT-CHAIN DEHYDROGENASES/REDUCTASES FAMILY MEMBER"/>
    <property type="match status" value="1"/>
</dbReference>
<evidence type="ECO:0000313" key="4">
    <source>
        <dbReference type="EMBL" id="TFB77973.1"/>
    </source>
</evidence>
<dbReference type="InterPro" id="IPR020904">
    <property type="entry name" value="Sc_DH/Rdtase_CS"/>
</dbReference>
<dbReference type="Pfam" id="PF13561">
    <property type="entry name" value="adh_short_C2"/>
    <property type="match status" value="1"/>
</dbReference>
<dbReference type="InterPro" id="IPR036291">
    <property type="entry name" value="NAD(P)-bd_dom_sf"/>
</dbReference>
<dbReference type="GO" id="GO:0016616">
    <property type="term" value="F:oxidoreductase activity, acting on the CH-OH group of donors, NAD or NADP as acceptor"/>
    <property type="evidence" value="ECO:0007669"/>
    <property type="project" value="TreeGrafter"/>
</dbReference>
<evidence type="ECO:0000256" key="1">
    <source>
        <dbReference type="ARBA" id="ARBA00006484"/>
    </source>
</evidence>
<keyword evidence="2" id="KW-0560">Oxidoreductase</keyword>
<dbReference type="Proteomes" id="UP000298252">
    <property type="component" value="Unassembled WGS sequence"/>
</dbReference>
<proteinExistence type="inferred from homology"/>
<dbReference type="AlphaFoldDB" id="A0A4R8V799"/>
<dbReference type="EMBL" id="FNIB01000013">
    <property type="protein sequence ID" value="SDO23941.1"/>
    <property type="molecule type" value="Genomic_DNA"/>
</dbReference>
<dbReference type="GO" id="GO:0048038">
    <property type="term" value="F:quinone binding"/>
    <property type="evidence" value="ECO:0007669"/>
    <property type="project" value="TreeGrafter"/>
</dbReference>
<name>A0A4R8V799_9MICO</name>
<protein>
    <submittedName>
        <fullName evidence="3">Gluconate 5-dehydrogenase</fullName>
    </submittedName>
    <submittedName>
        <fullName evidence="4">SDR family oxidoreductase</fullName>
    </submittedName>
</protein>
<keyword evidence="6" id="KW-1185">Reference proteome</keyword>
<dbReference type="RefSeq" id="WP_092341755.1">
    <property type="nucleotide sequence ID" value="NZ_FNIB01000013.1"/>
</dbReference>
<evidence type="ECO:0000313" key="6">
    <source>
        <dbReference type="Proteomes" id="UP000298252"/>
    </source>
</evidence>
<evidence type="ECO:0000256" key="2">
    <source>
        <dbReference type="ARBA" id="ARBA00023002"/>
    </source>
</evidence>
<dbReference type="STRING" id="1424659.SAMN05216368_11324"/>
<comment type="similarity">
    <text evidence="1">Belongs to the short-chain dehydrogenases/reductases (SDR) family.</text>
</comment>
<evidence type="ECO:0000313" key="5">
    <source>
        <dbReference type="Proteomes" id="UP000199639"/>
    </source>
</evidence>
<dbReference type="SUPFAM" id="SSF51735">
    <property type="entry name" value="NAD(P)-binding Rossmann-fold domains"/>
    <property type="match status" value="1"/>
</dbReference>
<dbReference type="GO" id="GO:0006633">
    <property type="term" value="P:fatty acid biosynthetic process"/>
    <property type="evidence" value="ECO:0007669"/>
    <property type="project" value="TreeGrafter"/>
</dbReference>
<sequence length="269" mass="27115">MTATGVSTRHAELDRLFSLDGRSAFITGAAGGLGFAIARALGLAGATVTITDIREKEVATAAEVLARAGIDVDYDVLDVTASGAVEKAVAASARSGLSIVVANAGISGGPGPRQPEGKLSRIDEALWSRVVATNLTGVRNTVAAAAHHVDDKGSGRVIVVSSVAGIRPEPMVGYAYAISKAAVVGLVRQAAIELAERRILVNAIAPGAFATGIGGGRLGDPAVAKAFSDRSFLGRVADASEIEGLALFLASDASSYVTGGVFTIDGGMK</sequence>
<dbReference type="InterPro" id="IPR002347">
    <property type="entry name" value="SDR_fam"/>
</dbReference>
<dbReference type="PANTHER" id="PTHR42760:SF133">
    <property type="entry name" value="3-OXOACYL-[ACYL-CARRIER-PROTEIN] REDUCTASE"/>
    <property type="match status" value="1"/>
</dbReference>
<dbReference type="PRINTS" id="PR00080">
    <property type="entry name" value="SDRFAMILY"/>
</dbReference>
<gene>
    <name evidence="4" type="ORF">E3O21_06800</name>
    <name evidence="3" type="ORF">SAMN05216368_11324</name>
</gene>
<evidence type="ECO:0000313" key="3">
    <source>
        <dbReference type="EMBL" id="SDO23941.1"/>
    </source>
</evidence>
<dbReference type="PROSITE" id="PS00061">
    <property type="entry name" value="ADH_SHORT"/>
    <property type="match status" value="1"/>
</dbReference>
<organism evidence="3 5">
    <name type="scientific">Cryobacterium flavum</name>
    <dbReference type="NCBI Taxonomy" id="1424659"/>
    <lineage>
        <taxon>Bacteria</taxon>
        <taxon>Bacillati</taxon>
        <taxon>Actinomycetota</taxon>
        <taxon>Actinomycetes</taxon>
        <taxon>Micrococcales</taxon>
        <taxon>Microbacteriaceae</taxon>
        <taxon>Cryobacterium</taxon>
    </lineage>
</organism>